<name>A0ABV8UB97_9PROT</name>
<feature type="transmembrane region" description="Helical" evidence="1">
    <location>
        <begin position="12"/>
        <end position="30"/>
    </location>
</feature>
<feature type="transmembrane region" description="Helical" evidence="1">
    <location>
        <begin position="81"/>
        <end position="99"/>
    </location>
</feature>
<keyword evidence="3" id="KW-1185">Reference proteome</keyword>
<reference evidence="3" key="1">
    <citation type="journal article" date="2019" name="Int. J. Syst. Evol. Microbiol.">
        <title>The Global Catalogue of Microorganisms (GCM) 10K type strain sequencing project: providing services to taxonomists for standard genome sequencing and annotation.</title>
        <authorList>
            <consortium name="The Broad Institute Genomics Platform"/>
            <consortium name="The Broad Institute Genome Sequencing Center for Infectious Disease"/>
            <person name="Wu L."/>
            <person name="Ma J."/>
        </authorList>
    </citation>
    <scope>NUCLEOTIDE SEQUENCE [LARGE SCALE GENOMIC DNA]</scope>
    <source>
        <strain evidence="3">CGMCC 1.15304</strain>
    </source>
</reference>
<evidence type="ECO:0000313" key="2">
    <source>
        <dbReference type="EMBL" id="MFC4348442.1"/>
    </source>
</evidence>
<evidence type="ECO:0000256" key="1">
    <source>
        <dbReference type="SAM" id="Phobius"/>
    </source>
</evidence>
<accession>A0ABV8UB97</accession>
<proteinExistence type="predicted"/>
<keyword evidence="1" id="KW-1133">Transmembrane helix</keyword>
<sequence>MSPNEGMMVRLGILLWYGTLGAIVGMFGVMTYHPVLKMPMPWWFRSGVMVGWMNFVLLLFTYDRFAAMMTDYFGPSAPSPWWMVLEGVGVGLVCGYFATRFGGEGKELLDS</sequence>
<keyword evidence="1" id="KW-0472">Membrane</keyword>
<organism evidence="2 3">
    <name type="scientific">Kordiimonas lipolytica</name>
    <dbReference type="NCBI Taxonomy" id="1662421"/>
    <lineage>
        <taxon>Bacteria</taxon>
        <taxon>Pseudomonadati</taxon>
        <taxon>Pseudomonadota</taxon>
        <taxon>Alphaproteobacteria</taxon>
        <taxon>Kordiimonadales</taxon>
        <taxon>Kordiimonadaceae</taxon>
        <taxon>Kordiimonas</taxon>
    </lineage>
</organism>
<evidence type="ECO:0000313" key="3">
    <source>
        <dbReference type="Proteomes" id="UP001595776"/>
    </source>
</evidence>
<gene>
    <name evidence="2" type="ORF">ACFO5Q_11335</name>
</gene>
<feature type="transmembrane region" description="Helical" evidence="1">
    <location>
        <begin position="42"/>
        <end position="61"/>
    </location>
</feature>
<dbReference type="EMBL" id="JBHSCR010000007">
    <property type="protein sequence ID" value="MFC4348442.1"/>
    <property type="molecule type" value="Genomic_DNA"/>
</dbReference>
<protein>
    <submittedName>
        <fullName evidence="2">Uncharacterized protein</fullName>
    </submittedName>
</protein>
<keyword evidence="1" id="KW-0812">Transmembrane</keyword>
<dbReference type="RefSeq" id="WP_156431902.1">
    <property type="nucleotide sequence ID" value="NZ_JBHSCR010000007.1"/>
</dbReference>
<dbReference type="Proteomes" id="UP001595776">
    <property type="component" value="Unassembled WGS sequence"/>
</dbReference>
<comment type="caution">
    <text evidence="2">The sequence shown here is derived from an EMBL/GenBank/DDBJ whole genome shotgun (WGS) entry which is preliminary data.</text>
</comment>